<sequence>MNADRAGGSMPPFSTFSGEASSSTGTPTHVTELDRVVAYANRFSLKLFKHAAALDPRSTVCVGPFALFQTLCMAYAGAQGNTEHQMAKAFKASTLHR</sequence>
<keyword evidence="2" id="KW-0722">Serine protease inhibitor</keyword>
<evidence type="ECO:0000256" key="1">
    <source>
        <dbReference type="ARBA" id="ARBA00022690"/>
    </source>
</evidence>
<organism evidence="5 6">
    <name type="scientific">Rhipicephalus microplus</name>
    <name type="common">Cattle tick</name>
    <name type="synonym">Boophilus microplus</name>
    <dbReference type="NCBI Taxonomy" id="6941"/>
    <lineage>
        <taxon>Eukaryota</taxon>
        <taxon>Metazoa</taxon>
        <taxon>Ecdysozoa</taxon>
        <taxon>Arthropoda</taxon>
        <taxon>Chelicerata</taxon>
        <taxon>Arachnida</taxon>
        <taxon>Acari</taxon>
        <taxon>Parasitiformes</taxon>
        <taxon>Ixodida</taxon>
        <taxon>Ixodoidea</taxon>
        <taxon>Ixodidae</taxon>
        <taxon>Rhipicephalinae</taxon>
        <taxon>Rhipicephalus</taxon>
        <taxon>Boophilus</taxon>
    </lineage>
</organism>
<dbReference type="VEuPathDB" id="VectorBase:LOC119168376"/>
<dbReference type="Gene3D" id="3.30.497.10">
    <property type="entry name" value="Antithrombin, subunit I, domain 2"/>
    <property type="match status" value="1"/>
</dbReference>
<reference evidence="5" key="1">
    <citation type="journal article" date="2020" name="Cell">
        <title>Large-Scale Comparative Analyses of Tick Genomes Elucidate Their Genetic Diversity and Vector Capacities.</title>
        <authorList>
            <consortium name="Tick Genome and Microbiome Consortium (TIGMIC)"/>
            <person name="Jia N."/>
            <person name="Wang J."/>
            <person name="Shi W."/>
            <person name="Du L."/>
            <person name="Sun Y."/>
            <person name="Zhan W."/>
            <person name="Jiang J.F."/>
            <person name="Wang Q."/>
            <person name="Zhang B."/>
            <person name="Ji P."/>
            <person name="Bell-Sakyi L."/>
            <person name="Cui X.M."/>
            <person name="Yuan T.T."/>
            <person name="Jiang B.G."/>
            <person name="Yang W.F."/>
            <person name="Lam T.T."/>
            <person name="Chang Q.C."/>
            <person name="Ding S.J."/>
            <person name="Wang X.J."/>
            <person name="Zhu J.G."/>
            <person name="Ruan X.D."/>
            <person name="Zhao L."/>
            <person name="Wei J.T."/>
            <person name="Ye R.Z."/>
            <person name="Que T.C."/>
            <person name="Du C.H."/>
            <person name="Zhou Y.H."/>
            <person name="Cheng J.X."/>
            <person name="Dai P.F."/>
            <person name="Guo W.B."/>
            <person name="Han X.H."/>
            <person name="Huang E.J."/>
            <person name="Li L.F."/>
            <person name="Wei W."/>
            <person name="Gao Y.C."/>
            <person name="Liu J.Z."/>
            <person name="Shao H.Z."/>
            <person name="Wang X."/>
            <person name="Wang C.C."/>
            <person name="Yang T.C."/>
            <person name="Huo Q.B."/>
            <person name="Li W."/>
            <person name="Chen H.Y."/>
            <person name="Chen S.E."/>
            <person name="Zhou L.G."/>
            <person name="Ni X.B."/>
            <person name="Tian J.H."/>
            <person name="Sheng Y."/>
            <person name="Liu T."/>
            <person name="Pan Y.S."/>
            <person name="Xia L.Y."/>
            <person name="Li J."/>
            <person name="Zhao F."/>
            <person name="Cao W.C."/>
        </authorList>
    </citation>
    <scope>NUCLEOTIDE SEQUENCE</scope>
    <source>
        <strain evidence="5">Rmic-2018</strain>
    </source>
</reference>
<keyword evidence="1" id="KW-0646">Protease inhibitor</keyword>
<feature type="region of interest" description="Disordered" evidence="3">
    <location>
        <begin position="1"/>
        <end position="28"/>
    </location>
</feature>
<keyword evidence="6" id="KW-1185">Reference proteome</keyword>
<feature type="domain" description="Serpin" evidence="4">
    <location>
        <begin position="40"/>
        <end position="93"/>
    </location>
</feature>
<reference evidence="5" key="2">
    <citation type="submission" date="2021-09" db="EMBL/GenBank/DDBJ databases">
        <authorList>
            <person name="Jia N."/>
            <person name="Wang J."/>
            <person name="Shi W."/>
            <person name="Du L."/>
            <person name="Sun Y."/>
            <person name="Zhan W."/>
            <person name="Jiang J."/>
            <person name="Wang Q."/>
            <person name="Zhang B."/>
            <person name="Ji P."/>
            <person name="Sakyi L.B."/>
            <person name="Cui X."/>
            <person name="Yuan T."/>
            <person name="Jiang B."/>
            <person name="Yang W."/>
            <person name="Lam T.T.-Y."/>
            <person name="Chang Q."/>
            <person name="Ding S."/>
            <person name="Wang X."/>
            <person name="Zhu J."/>
            <person name="Ruan X."/>
            <person name="Zhao L."/>
            <person name="Wei J."/>
            <person name="Que T."/>
            <person name="Du C."/>
            <person name="Cheng J."/>
            <person name="Dai P."/>
            <person name="Han X."/>
            <person name="Huang E."/>
            <person name="Gao Y."/>
            <person name="Liu J."/>
            <person name="Shao H."/>
            <person name="Ye R."/>
            <person name="Li L."/>
            <person name="Wei W."/>
            <person name="Wang X."/>
            <person name="Wang C."/>
            <person name="Huo Q."/>
            <person name="Li W."/>
            <person name="Guo W."/>
            <person name="Chen H."/>
            <person name="Chen S."/>
            <person name="Zhou L."/>
            <person name="Zhou L."/>
            <person name="Ni X."/>
            <person name="Tian J."/>
            <person name="Zhou Y."/>
            <person name="Sheng Y."/>
            <person name="Liu T."/>
            <person name="Pan Y."/>
            <person name="Xia L."/>
            <person name="Li J."/>
            <person name="Zhao F."/>
            <person name="Cao W."/>
        </authorList>
    </citation>
    <scope>NUCLEOTIDE SEQUENCE</scope>
    <source>
        <strain evidence="5">Rmic-2018</strain>
        <tissue evidence="5">Larvae</tissue>
    </source>
</reference>
<evidence type="ECO:0000313" key="5">
    <source>
        <dbReference type="EMBL" id="KAH8028444.1"/>
    </source>
</evidence>
<dbReference type="SUPFAM" id="SSF56574">
    <property type="entry name" value="Serpins"/>
    <property type="match status" value="1"/>
</dbReference>
<proteinExistence type="predicted"/>
<dbReference type="Proteomes" id="UP000821866">
    <property type="component" value="Chromosome 4"/>
</dbReference>
<evidence type="ECO:0000259" key="4">
    <source>
        <dbReference type="Pfam" id="PF00079"/>
    </source>
</evidence>
<dbReference type="GO" id="GO:0004867">
    <property type="term" value="F:serine-type endopeptidase inhibitor activity"/>
    <property type="evidence" value="ECO:0007669"/>
    <property type="project" value="UniProtKB-KW"/>
</dbReference>
<protein>
    <recommendedName>
        <fullName evidence="4">Serpin domain-containing protein</fullName>
    </recommendedName>
</protein>
<accession>A0A9J6E2A8</accession>
<dbReference type="Pfam" id="PF00079">
    <property type="entry name" value="Serpin"/>
    <property type="match status" value="1"/>
</dbReference>
<dbReference type="InterPro" id="IPR036186">
    <property type="entry name" value="Serpin_sf"/>
</dbReference>
<gene>
    <name evidence="5" type="ORF">HPB51_016895</name>
</gene>
<feature type="compositionally biased region" description="Polar residues" evidence="3">
    <location>
        <begin position="12"/>
        <end position="28"/>
    </location>
</feature>
<dbReference type="InterPro" id="IPR023796">
    <property type="entry name" value="Serpin_dom"/>
</dbReference>
<evidence type="ECO:0000256" key="2">
    <source>
        <dbReference type="ARBA" id="ARBA00022900"/>
    </source>
</evidence>
<comment type="caution">
    <text evidence="5">The sequence shown here is derived from an EMBL/GenBank/DDBJ whole genome shotgun (WGS) entry which is preliminary data.</text>
</comment>
<evidence type="ECO:0000256" key="3">
    <source>
        <dbReference type="SAM" id="MobiDB-lite"/>
    </source>
</evidence>
<dbReference type="EMBL" id="JABSTU010000006">
    <property type="protein sequence ID" value="KAH8028444.1"/>
    <property type="molecule type" value="Genomic_DNA"/>
</dbReference>
<name>A0A9J6E2A8_RHIMP</name>
<dbReference type="AlphaFoldDB" id="A0A9J6E2A8"/>
<dbReference type="InterPro" id="IPR042178">
    <property type="entry name" value="Serpin_sf_1"/>
</dbReference>
<evidence type="ECO:0000313" key="6">
    <source>
        <dbReference type="Proteomes" id="UP000821866"/>
    </source>
</evidence>